<dbReference type="PANTHER" id="PTHR47950:SF4">
    <property type="entry name" value="GERANIOL 8-HYDROXYLASE-LIKE"/>
    <property type="match status" value="1"/>
</dbReference>
<evidence type="ECO:0000313" key="12">
    <source>
        <dbReference type="Proteomes" id="UP000004994"/>
    </source>
</evidence>
<dbReference type="SUPFAM" id="SSF48264">
    <property type="entry name" value="Cytochrome P450"/>
    <property type="match status" value="1"/>
</dbReference>
<dbReference type="InParanoid" id="A0A3Q7IAG0"/>
<comment type="similarity">
    <text evidence="2">Belongs to the cytochrome P450 family.</text>
</comment>
<sequence>MNCNVNVPFGAGLRICPEFPLALRIVPVILGSLLKSFNWKLEANIVPKDLDMEEKFGITFR</sequence>
<reference evidence="11" key="2">
    <citation type="submission" date="2019-01" db="UniProtKB">
        <authorList>
            <consortium name="EnsemblPlants"/>
        </authorList>
    </citation>
    <scope>IDENTIFICATION</scope>
    <source>
        <strain evidence="11">cv. Heinz 1706</strain>
    </source>
</reference>
<dbReference type="STRING" id="4081.A0A3Q7IAG0"/>
<dbReference type="GO" id="GO:0016705">
    <property type="term" value="F:oxidoreductase activity, acting on paired donors, with incorporation or reduction of molecular oxygen"/>
    <property type="evidence" value="ECO:0007669"/>
    <property type="project" value="InterPro"/>
</dbReference>
<keyword evidence="4" id="KW-0812">Transmembrane</keyword>
<keyword evidence="6" id="KW-1133">Transmembrane helix</keyword>
<dbReference type="GO" id="GO:0005506">
    <property type="term" value="F:iron ion binding"/>
    <property type="evidence" value="ECO:0007669"/>
    <property type="project" value="InterPro"/>
</dbReference>
<dbReference type="InterPro" id="IPR001128">
    <property type="entry name" value="Cyt_P450"/>
</dbReference>
<dbReference type="PANTHER" id="PTHR47950">
    <property type="entry name" value="CYTOCHROME P450, FAMILY 76, SUBFAMILY C, POLYPEPTIDE 5-RELATED"/>
    <property type="match status" value="1"/>
</dbReference>
<dbReference type="GO" id="GO:0004497">
    <property type="term" value="F:monooxygenase activity"/>
    <property type="evidence" value="ECO:0007669"/>
    <property type="project" value="UniProtKB-KW"/>
</dbReference>
<dbReference type="AlphaFoldDB" id="A0A3Q7IAG0"/>
<dbReference type="GO" id="GO:0016020">
    <property type="term" value="C:membrane"/>
    <property type="evidence" value="ECO:0007669"/>
    <property type="project" value="UniProtKB-SubCell"/>
</dbReference>
<organism evidence="11">
    <name type="scientific">Solanum lycopersicum</name>
    <name type="common">Tomato</name>
    <name type="synonym">Lycopersicon esculentum</name>
    <dbReference type="NCBI Taxonomy" id="4081"/>
    <lineage>
        <taxon>Eukaryota</taxon>
        <taxon>Viridiplantae</taxon>
        <taxon>Streptophyta</taxon>
        <taxon>Embryophyta</taxon>
        <taxon>Tracheophyta</taxon>
        <taxon>Spermatophyta</taxon>
        <taxon>Magnoliopsida</taxon>
        <taxon>eudicotyledons</taxon>
        <taxon>Gunneridae</taxon>
        <taxon>Pentapetalae</taxon>
        <taxon>asterids</taxon>
        <taxon>lamiids</taxon>
        <taxon>Solanales</taxon>
        <taxon>Solanaceae</taxon>
        <taxon>Solanoideae</taxon>
        <taxon>Solaneae</taxon>
        <taxon>Solanum</taxon>
        <taxon>Solanum subgen. Lycopersicon</taxon>
    </lineage>
</organism>
<reference evidence="11" key="1">
    <citation type="journal article" date="2012" name="Nature">
        <title>The tomato genome sequence provides insights into fleshy fruit evolution.</title>
        <authorList>
            <consortium name="Tomato Genome Consortium"/>
        </authorList>
    </citation>
    <scope>NUCLEOTIDE SEQUENCE [LARGE SCALE GENOMIC DNA]</scope>
    <source>
        <strain evidence="11">cv. Heinz 1706</strain>
    </source>
</reference>
<proteinExistence type="inferred from homology"/>
<evidence type="ECO:0000256" key="5">
    <source>
        <dbReference type="ARBA" id="ARBA00022723"/>
    </source>
</evidence>
<evidence type="ECO:0000256" key="2">
    <source>
        <dbReference type="ARBA" id="ARBA00010617"/>
    </source>
</evidence>
<evidence type="ECO:0000256" key="9">
    <source>
        <dbReference type="ARBA" id="ARBA00023033"/>
    </source>
</evidence>
<dbReference type="Gene3D" id="1.10.630.10">
    <property type="entry name" value="Cytochrome P450"/>
    <property type="match status" value="1"/>
</dbReference>
<evidence type="ECO:0000256" key="10">
    <source>
        <dbReference type="ARBA" id="ARBA00023136"/>
    </source>
</evidence>
<evidence type="ECO:0000256" key="7">
    <source>
        <dbReference type="ARBA" id="ARBA00023002"/>
    </source>
</evidence>
<evidence type="ECO:0000256" key="4">
    <source>
        <dbReference type="ARBA" id="ARBA00022692"/>
    </source>
</evidence>
<evidence type="ECO:0000256" key="6">
    <source>
        <dbReference type="ARBA" id="ARBA00022989"/>
    </source>
</evidence>
<evidence type="ECO:0000313" key="11">
    <source>
        <dbReference type="EnsemblPlants" id="Solyc09g098035.1.1"/>
    </source>
</evidence>
<dbReference type="Gramene" id="Solyc09g098035.1.1">
    <property type="protein sequence ID" value="Solyc09g098035.1.1"/>
    <property type="gene ID" value="Solyc09g098035.1"/>
</dbReference>
<dbReference type="EnsemblPlants" id="Solyc09g098035.1.1">
    <property type="protein sequence ID" value="Solyc09g098035.1.1"/>
    <property type="gene ID" value="Solyc09g098035.1"/>
</dbReference>
<accession>A0A3Q7IAG0</accession>
<keyword evidence="7" id="KW-0560">Oxidoreductase</keyword>
<dbReference type="InterPro" id="IPR036396">
    <property type="entry name" value="Cyt_P450_sf"/>
</dbReference>
<comment type="subcellular location">
    <subcellularLocation>
        <location evidence="1">Membrane</location>
    </subcellularLocation>
</comment>
<evidence type="ECO:0008006" key="13">
    <source>
        <dbReference type="Google" id="ProtNLM"/>
    </source>
</evidence>
<dbReference type="Proteomes" id="UP000004994">
    <property type="component" value="Chromosome 9"/>
</dbReference>
<evidence type="ECO:0000256" key="3">
    <source>
        <dbReference type="ARBA" id="ARBA00022617"/>
    </source>
</evidence>
<evidence type="ECO:0000256" key="1">
    <source>
        <dbReference type="ARBA" id="ARBA00004370"/>
    </source>
</evidence>
<keyword evidence="10" id="KW-0472">Membrane</keyword>
<keyword evidence="12" id="KW-1185">Reference proteome</keyword>
<keyword evidence="8" id="KW-0408">Iron</keyword>
<dbReference type="OMA" id="INCFEWK"/>
<evidence type="ECO:0000256" key="8">
    <source>
        <dbReference type="ARBA" id="ARBA00023004"/>
    </source>
</evidence>
<dbReference type="Pfam" id="PF00067">
    <property type="entry name" value="p450"/>
    <property type="match status" value="1"/>
</dbReference>
<dbReference type="GO" id="GO:0020037">
    <property type="term" value="F:heme binding"/>
    <property type="evidence" value="ECO:0007669"/>
    <property type="project" value="InterPro"/>
</dbReference>
<protein>
    <recommendedName>
        <fullName evidence="13">Cytochrome P450</fullName>
    </recommendedName>
</protein>
<keyword evidence="3" id="KW-0349">Heme</keyword>
<name>A0A3Q7IAG0_SOLLC</name>
<keyword evidence="9" id="KW-0503">Monooxygenase</keyword>
<keyword evidence="5" id="KW-0479">Metal-binding</keyword>